<name>A0ABS1DCT3_9PROT</name>
<dbReference type="InterPro" id="IPR036890">
    <property type="entry name" value="HATPase_C_sf"/>
</dbReference>
<sequence length="576" mass="64225">MTQPRQETRTFGMHPNLLMDVIRKQAGSISKALLEAVMNSGDAGATRCEIEIDADRFSIRDDGRGFQNEAEITAHFETFGTPHEEGDAVWGRYRMGRGQLMSFGRNKWASNVFRMEVDVKNRGLDYDLHVVDAKHAVAGCQIEVELYEPLLPSDLDRTLREFKDMAAWVSIPVIVNGKILSTDPATASWDIVDEDAYIRIASSRATLDVYNLGVLVTRMPAHTYGVGGVVVSRKRLDVNFARNDVQRSCPVFRRIAKHLQAHANQQNATKARLTDAERQNLADQAVAGEFDRKTLPELKLITDVAGRQHKISVLNQFNSGSPGRFGSQVVIAPRGDQLAETAQQRGLCLAISQETLERFDAANGRELLERLGAAMDRAWGHGYFSRGYAQIPVVSRDSLSDVISDNHVLLKARELKPTEKLMLETLTYSNHYIASAVSRSPLVAHSGMRKLVLGVSETALAWTDGSSFIAFDRTYVAQQMKRGYAGAYQLALTLLHEYLHDSADTESHIHDHAFYEAYHELSGDHDSDPVGRAAEAIAKRFAFVLQKEGRKPSSAYLKTTDHNATIERTRDRLDLD</sequence>
<dbReference type="Gene3D" id="3.30.565.10">
    <property type="entry name" value="Histidine kinase-like ATPase, C-terminal domain"/>
    <property type="match status" value="1"/>
</dbReference>
<evidence type="ECO:0000313" key="1">
    <source>
        <dbReference type="EMBL" id="MBK1667398.1"/>
    </source>
</evidence>
<keyword evidence="2" id="KW-1185">Reference proteome</keyword>
<accession>A0ABS1DCT3</accession>
<dbReference type="EMBL" id="NRRL01000006">
    <property type="protein sequence ID" value="MBK1667398.1"/>
    <property type="molecule type" value="Genomic_DNA"/>
</dbReference>
<organism evidence="1 2">
    <name type="scientific">Rhodovibrio sodomensis</name>
    <dbReference type="NCBI Taxonomy" id="1088"/>
    <lineage>
        <taxon>Bacteria</taxon>
        <taxon>Pseudomonadati</taxon>
        <taxon>Pseudomonadota</taxon>
        <taxon>Alphaproteobacteria</taxon>
        <taxon>Rhodospirillales</taxon>
        <taxon>Rhodovibrionaceae</taxon>
        <taxon>Rhodovibrio</taxon>
    </lineage>
</organism>
<protein>
    <recommendedName>
        <fullName evidence="3">ATP-binding protein</fullName>
    </recommendedName>
</protein>
<comment type="caution">
    <text evidence="1">The sequence shown here is derived from an EMBL/GenBank/DDBJ whole genome shotgun (WGS) entry which is preliminary data.</text>
</comment>
<dbReference type="RefSeq" id="WP_200339468.1">
    <property type="nucleotide sequence ID" value="NZ_NRRL01000006.1"/>
</dbReference>
<dbReference type="Proteomes" id="UP001296873">
    <property type="component" value="Unassembled WGS sequence"/>
</dbReference>
<evidence type="ECO:0008006" key="3">
    <source>
        <dbReference type="Google" id="ProtNLM"/>
    </source>
</evidence>
<evidence type="ECO:0000313" key="2">
    <source>
        <dbReference type="Proteomes" id="UP001296873"/>
    </source>
</evidence>
<dbReference type="Pfam" id="PF13589">
    <property type="entry name" value="HATPase_c_3"/>
    <property type="match status" value="1"/>
</dbReference>
<proteinExistence type="predicted"/>
<dbReference type="SUPFAM" id="SSF55874">
    <property type="entry name" value="ATPase domain of HSP90 chaperone/DNA topoisomerase II/histidine kinase"/>
    <property type="match status" value="1"/>
</dbReference>
<reference evidence="1 2" key="1">
    <citation type="journal article" date="2020" name="Microorganisms">
        <title>Osmotic Adaptation and Compatible Solute Biosynthesis of Phototrophic Bacteria as Revealed from Genome Analyses.</title>
        <authorList>
            <person name="Imhoff J.F."/>
            <person name="Rahn T."/>
            <person name="Kunzel S."/>
            <person name="Keller A."/>
            <person name="Neulinger S.C."/>
        </authorList>
    </citation>
    <scope>NUCLEOTIDE SEQUENCE [LARGE SCALE GENOMIC DNA]</scope>
    <source>
        <strain evidence="1 2">DSM 9895</strain>
    </source>
</reference>
<gene>
    <name evidence="1" type="ORF">CKO28_05060</name>
</gene>